<evidence type="ECO:0000313" key="2">
    <source>
        <dbReference type="Proteomes" id="UP000032266"/>
    </source>
</evidence>
<sequence length="47" mass="5298">MLQSCFHKNDLSSKENRLFVGRVISLAGPKIRITALVHLFIFHVASC</sequence>
<name>A0A0C5VHE3_9GAMM</name>
<protein>
    <submittedName>
        <fullName evidence="1">Uncharacterized protein</fullName>
    </submittedName>
</protein>
<dbReference type="EMBL" id="CP007142">
    <property type="protein sequence ID" value="AJQ93671.1"/>
    <property type="molecule type" value="Genomic_DNA"/>
</dbReference>
<dbReference type="AlphaFoldDB" id="A0A0C5VHE3"/>
<gene>
    <name evidence="1" type="ORF">YC6258_01623</name>
</gene>
<dbReference type="STRING" id="1445510.YC6258_01623"/>
<evidence type="ECO:0000313" key="1">
    <source>
        <dbReference type="EMBL" id="AJQ93671.1"/>
    </source>
</evidence>
<dbReference type="KEGG" id="gsn:YC6258_01623"/>
<dbReference type="Proteomes" id="UP000032266">
    <property type="component" value="Chromosome"/>
</dbReference>
<keyword evidence="2" id="KW-1185">Reference proteome</keyword>
<proteinExistence type="predicted"/>
<reference evidence="1 2" key="1">
    <citation type="submission" date="2014-01" db="EMBL/GenBank/DDBJ databases">
        <title>Full genme sequencing of cellulolytic bacterium Gynuella sunshinyii YC6258T gen. nov., sp. nov.</title>
        <authorList>
            <person name="Khan H."/>
            <person name="Chung E.J."/>
            <person name="Chung Y.R."/>
        </authorList>
    </citation>
    <scope>NUCLEOTIDE SEQUENCE [LARGE SCALE GENOMIC DNA]</scope>
    <source>
        <strain evidence="1 2">YC6258</strain>
    </source>
</reference>
<organism evidence="1 2">
    <name type="scientific">Gynuella sunshinyii YC6258</name>
    <dbReference type="NCBI Taxonomy" id="1445510"/>
    <lineage>
        <taxon>Bacteria</taxon>
        <taxon>Pseudomonadati</taxon>
        <taxon>Pseudomonadota</taxon>
        <taxon>Gammaproteobacteria</taxon>
        <taxon>Oceanospirillales</taxon>
        <taxon>Saccharospirillaceae</taxon>
        <taxon>Gynuella</taxon>
    </lineage>
</organism>
<dbReference type="HOGENOM" id="CLU_3168652_0_0_6"/>
<accession>A0A0C5VHE3</accession>